<proteinExistence type="predicted"/>
<dbReference type="Proteomes" id="UP000187209">
    <property type="component" value="Unassembled WGS sequence"/>
</dbReference>
<organism evidence="1 2">
    <name type="scientific">Stentor coeruleus</name>
    <dbReference type="NCBI Taxonomy" id="5963"/>
    <lineage>
        <taxon>Eukaryota</taxon>
        <taxon>Sar</taxon>
        <taxon>Alveolata</taxon>
        <taxon>Ciliophora</taxon>
        <taxon>Postciliodesmatophora</taxon>
        <taxon>Heterotrichea</taxon>
        <taxon>Heterotrichida</taxon>
        <taxon>Stentoridae</taxon>
        <taxon>Stentor</taxon>
    </lineage>
</organism>
<dbReference type="Pfam" id="PF00023">
    <property type="entry name" value="Ank"/>
    <property type="match status" value="1"/>
</dbReference>
<dbReference type="SUPFAM" id="SSF48403">
    <property type="entry name" value="Ankyrin repeat"/>
    <property type="match status" value="1"/>
</dbReference>
<dbReference type="OrthoDB" id="20872at2759"/>
<dbReference type="InterPro" id="IPR002110">
    <property type="entry name" value="Ankyrin_rpt"/>
</dbReference>
<dbReference type="InterPro" id="IPR036770">
    <property type="entry name" value="Ankyrin_rpt-contain_sf"/>
</dbReference>
<dbReference type="Gene3D" id="1.25.40.20">
    <property type="entry name" value="Ankyrin repeat-containing domain"/>
    <property type="match status" value="1"/>
</dbReference>
<keyword evidence="2" id="KW-1185">Reference proteome</keyword>
<comment type="caution">
    <text evidence="1">The sequence shown here is derived from an EMBL/GenBank/DDBJ whole genome shotgun (WGS) entry which is preliminary data.</text>
</comment>
<dbReference type="SMART" id="SM00248">
    <property type="entry name" value="ANK"/>
    <property type="match status" value="2"/>
</dbReference>
<evidence type="ECO:0000313" key="2">
    <source>
        <dbReference type="Proteomes" id="UP000187209"/>
    </source>
</evidence>
<accession>A0A1R2BL91</accession>
<dbReference type="EMBL" id="MPUH01000573">
    <property type="protein sequence ID" value="OMJ77491.1"/>
    <property type="molecule type" value="Genomic_DNA"/>
</dbReference>
<dbReference type="AlphaFoldDB" id="A0A1R2BL91"/>
<gene>
    <name evidence="1" type="ORF">SteCoe_22928</name>
</gene>
<protein>
    <submittedName>
        <fullName evidence="1">Uncharacterized protein</fullName>
    </submittedName>
</protein>
<evidence type="ECO:0000313" key="1">
    <source>
        <dbReference type="EMBL" id="OMJ77491.1"/>
    </source>
</evidence>
<sequence>MGCCSSNNYISLTALDISAIIEAIDKSQLKKLSEFKNQKIKDKKNCNLIDENFITLGAMNLNPLGYSLLHERFKSFKHIHSKLGASLESLDLLLEKYQTSIIEYICCKGLIQFLNYYLPIYERQLVTNYRHESKTLSIDFNQTLAIENKARYLTPLQLAVDKGHLNVVSFILDYFSGKTNVIQEFDVNYRNELNGENCAMIACRKGNYFMVKYLHEHGKADFFALNKRNENVLVITAAASKVRKEKEYLKVFVYLIENVRVDFSEIYEDILLLLEDTMMIEYFQNVLEHFGIMERKSEVEDKFKLVPFRDRNCGNEVLEDNFQNFEAREEVNKSSVLSSVKPEENRFSVFFGSILSYFDKSN</sequence>
<reference evidence="1 2" key="1">
    <citation type="submission" date="2016-11" db="EMBL/GenBank/DDBJ databases">
        <title>The macronuclear genome of Stentor coeruleus: a giant cell with tiny introns.</title>
        <authorList>
            <person name="Slabodnick M."/>
            <person name="Ruby J.G."/>
            <person name="Reiff S.B."/>
            <person name="Swart E.C."/>
            <person name="Gosai S."/>
            <person name="Prabakaran S."/>
            <person name="Witkowska E."/>
            <person name="Larue G.E."/>
            <person name="Fisher S."/>
            <person name="Freeman R.M."/>
            <person name="Gunawardena J."/>
            <person name="Chu W."/>
            <person name="Stover N.A."/>
            <person name="Gregory B.D."/>
            <person name="Nowacki M."/>
            <person name="Derisi J."/>
            <person name="Roy S.W."/>
            <person name="Marshall W.F."/>
            <person name="Sood P."/>
        </authorList>
    </citation>
    <scope>NUCLEOTIDE SEQUENCE [LARGE SCALE GENOMIC DNA]</scope>
    <source>
        <strain evidence="1">WM001</strain>
    </source>
</reference>
<name>A0A1R2BL91_9CILI</name>